<organism evidence="2 3">
    <name type="scientific">Nocardioides iriomotensis</name>
    <dbReference type="NCBI Taxonomy" id="715784"/>
    <lineage>
        <taxon>Bacteria</taxon>
        <taxon>Bacillati</taxon>
        <taxon>Actinomycetota</taxon>
        <taxon>Actinomycetes</taxon>
        <taxon>Propionibacteriales</taxon>
        <taxon>Nocardioidaceae</taxon>
        <taxon>Nocardioides</taxon>
    </lineage>
</organism>
<proteinExistence type="predicted"/>
<dbReference type="InterPro" id="IPR016040">
    <property type="entry name" value="NAD(P)-bd_dom"/>
</dbReference>
<dbReference type="OrthoDB" id="9787292at2"/>
<reference evidence="2 3" key="1">
    <citation type="submission" date="2019-01" db="EMBL/GenBank/DDBJ databases">
        <title>Nocardioides guangzhouensis sp. nov., an actinobacterium isolated from soil.</title>
        <authorList>
            <person name="Fu Y."/>
            <person name="Cai Y."/>
            <person name="Lin Z."/>
            <person name="Chen P."/>
        </authorList>
    </citation>
    <scope>NUCLEOTIDE SEQUENCE [LARGE SCALE GENOMIC DNA]</scope>
    <source>
        <strain evidence="2 3">NBRC 105384</strain>
    </source>
</reference>
<dbReference type="SUPFAM" id="SSF51735">
    <property type="entry name" value="NAD(P)-binding Rossmann-fold domains"/>
    <property type="match status" value="1"/>
</dbReference>
<sequence length="320" mass="33271">MPLGGGGPTGRAGRPRVKVAVTGATGVIGSSAVSALVAAGHDVVGLARTPDKADVLAGLGAAPYVGSLADHELLVGMFTGVDAVANLATHVPVGFAGAIPGAWRTNDRLRTEGVRRVVDAAREAGVRRIIQESVSQLYADQGDTWVAEGSPLGITRATEPASVAEAQVQDYTCDSRIGVVLRFGFIVGDDEMTRWQLRAALQGRSVGIGDPEGWLHPVHTDDLGPAVVAALSAPSGVYNVGSEPVRRADYVQAYADAVGRPGLSFLSPFMTRVAGTRAEPLARSLRVCTDHFTASTGWSPQRASFDAAWLEANVAQLAAR</sequence>
<feature type="domain" description="NAD(P)-binding" evidence="1">
    <location>
        <begin position="23"/>
        <end position="148"/>
    </location>
</feature>
<comment type="caution">
    <text evidence="2">The sequence shown here is derived from an EMBL/GenBank/DDBJ whole genome shotgun (WGS) entry which is preliminary data.</text>
</comment>
<dbReference type="EMBL" id="SDPU01000001">
    <property type="protein sequence ID" value="RYU15544.1"/>
    <property type="molecule type" value="Genomic_DNA"/>
</dbReference>
<evidence type="ECO:0000313" key="3">
    <source>
        <dbReference type="Proteomes" id="UP000291189"/>
    </source>
</evidence>
<evidence type="ECO:0000259" key="1">
    <source>
        <dbReference type="Pfam" id="PF13460"/>
    </source>
</evidence>
<dbReference type="GO" id="GO:0005737">
    <property type="term" value="C:cytoplasm"/>
    <property type="evidence" value="ECO:0007669"/>
    <property type="project" value="TreeGrafter"/>
</dbReference>
<accession>A0A4Q5JA90</accession>
<gene>
    <name evidence="2" type="ORF">ETU37_00015</name>
</gene>
<name>A0A4Q5JA90_9ACTN</name>
<protein>
    <submittedName>
        <fullName evidence="2">NAD(P)-dependent oxidoreductase</fullName>
    </submittedName>
</protein>
<dbReference type="GO" id="GO:0004029">
    <property type="term" value="F:aldehyde dehydrogenase (NAD+) activity"/>
    <property type="evidence" value="ECO:0007669"/>
    <property type="project" value="TreeGrafter"/>
</dbReference>
<keyword evidence="3" id="KW-1185">Reference proteome</keyword>
<dbReference type="Gene3D" id="3.40.50.720">
    <property type="entry name" value="NAD(P)-binding Rossmann-like Domain"/>
    <property type="match status" value="1"/>
</dbReference>
<dbReference type="PANTHER" id="PTHR48079">
    <property type="entry name" value="PROTEIN YEEZ"/>
    <property type="match status" value="1"/>
</dbReference>
<dbReference type="AlphaFoldDB" id="A0A4Q5JA90"/>
<dbReference type="InterPro" id="IPR051783">
    <property type="entry name" value="NAD(P)-dependent_oxidoreduct"/>
</dbReference>
<dbReference type="InterPro" id="IPR036291">
    <property type="entry name" value="NAD(P)-bd_dom_sf"/>
</dbReference>
<dbReference type="PANTHER" id="PTHR48079:SF6">
    <property type="entry name" value="NAD(P)-BINDING DOMAIN-CONTAINING PROTEIN-RELATED"/>
    <property type="match status" value="1"/>
</dbReference>
<evidence type="ECO:0000313" key="2">
    <source>
        <dbReference type="EMBL" id="RYU15544.1"/>
    </source>
</evidence>
<dbReference type="Proteomes" id="UP000291189">
    <property type="component" value="Unassembled WGS sequence"/>
</dbReference>
<dbReference type="Pfam" id="PF13460">
    <property type="entry name" value="NAD_binding_10"/>
    <property type="match status" value="1"/>
</dbReference>